<dbReference type="EMBL" id="JAOTGU010000015">
    <property type="protein sequence ID" value="MDB6262683.1"/>
    <property type="molecule type" value="Genomic_DNA"/>
</dbReference>
<dbReference type="RefSeq" id="WP_271870611.1">
    <property type="nucleotide sequence ID" value="NZ_JAOTGU010000015.1"/>
</dbReference>
<evidence type="ECO:0000313" key="2">
    <source>
        <dbReference type="Proteomes" id="UP001143700"/>
    </source>
</evidence>
<proteinExistence type="predicted"/>
<organism evidence="1 2">
    <name type="scientific">Lactobacillus amylovorus</name>
    <dbReference type="NCBI Taxonomy" id="1604"/>
    <lineage>
        <taxon>Bacteria</taxon>
        <taxon>Bacillati</taxon>
        <taxon>Bacillota</taxon>
        <taxon>Bacilli</taxon>
        <taxon>Lactobacillales</taxon>
        <taxon>Lactobacillaceae</taxon>
        <taxon>Lactobacillus</taxon>
    </lineage>
</organism>
<accession>A0A9X4ADZ4</accession>
<evidence type="ECO:0008006" key="3">
    <source>
        <dbReference type="Google" id="ProtNLM"/>
    </source>
</evidence>
<comment type="caution">
    <text evidence="1">The sequence shown here is derived from an EMBL/GenBank/DDBJ whole genome shotgun (WGS) entry which is preliminary data.</text>
</comment>
<sequence>MRIISCASYYGSGSSAITDLLSEYDNIFSFTDEEFRFVQDPDGISDLEYNLVQNFNRHNSGRAIKRYKRLVDFYAGNIFSHKYEKYFHGKWKEKSYQYIDELTDFTYKGSWMYDYLDRGVTFYYLTHLPTKLLHATIWRKQPERFLNMLPNEVTYCSHPSEEKFLVTTRKYIDELFGSVSQGFNNVVIDQIVPSTNLKRYLRYFNDINVIIVDRDPRDIYCLEKHVWKDGMIPTDVETFCKWFKYTRANRDKELENPRVNFIQFEDLIFNYDKTKNQVENWLNLSTSDHKNVKKYFDPSFSIKNTRTWIKYKSEKENIAYIEKYLSDYLYKDFD</sequence>
<dbReference type="InterPro" id="IPR027417">
    <property type="entry name" value="P-loop_NTPase"/>
</dbReference>
<dbReference type="AlphaFoldDB" id="A0A9X4ADZ4"/>
<protein>
    <recommendedName>
        <fullName evidence="3">Sulfotransferase domain-containing protein</fullName>
    </recommendedName>
</protein>
<evidence type="ECO:0000313" key="1">
    <source>
        <dbReference type="EMBL" id="MDB6262683.1"/>
    </source>
</evidence>
<name>A0A9X4ADZ4_LACAM</name>
<reference evidence="1" key="1">
    <citation type="journal article" date="2022" name="Microorganisms">
        <title>Antibiotic Susceptibility, Resistance Gene Determinants and Corresponding Genomic Regions in Lactobacillus amylovorus Isolates Derived from Wild Boars and Domestic Pigs.</title>
        <authorList>
            <person name="Moravkova M."/>
            <person name="Kostovova I."/>
            <person name="Kavanova K."/>
            <person name="Pechar R."/>
            <person name="Stanek S."/>
            <person name="Brychta A."/>
            <person name="Zeman M."/>
            <person name="Kubasova T."/>
        </authorList>
    </citation>
    <scope>NUCLEOTIDE SEQUENCE</scope>
    <source>
        <strain evidence="1">M356A</strain>
    </source>
</reference>
<gene>
    <name evidence="1" type="ORF">ODV15_09005</name>
</gene>
<reference evidence="1" key="2">
    <citation type="submission" date="2022-10" db="EMBL/GenBank/DDBJ databases">
        <authorList>
            <person name="Kostovova I."/>
            <person name="Moravkova M."/>
            <person name="Pechar R."/>
        </authorList>
    </citation>
    <scope>NUCLEOTIDE SEQUENCE</scope>
    <source>
        <strain evidence="1">M356A</strain>
    </source>
</reference>
<dbReference type="Gene3D" id="3.40.50.300">
    <property type="entry name" value="P-loop containing nucleotide triphosphate hydrolases"/>
    <property type="match status" value="1"/>
</dbReference>
<dbReference type="SUPFAM" id="SSF52540">
    <property type="entry name" value="P-loop containing nucleoside triphosphate hydrolases"/>
    <property type="match status" value="1"/>
</dbReference>
<dbReference type="Proteomes" id="UP001143700">
    <property type="component" value="Unassembled WGS sequence"/>
</dbReference>